<keyword evidence="2" id="KW-0812">Transmembrane</keyword>
<comment type="caution">
    <text evidence="3">The sequence shown here is derived from an EMBL/GenBank/DDBJ whole genome shotgun (WGS) entry which is preliminary data.</text>
</comment>
<reference evidence="3 4" key="1">
    <citation type="journal article" date="2010" name="Proc. Natl. Acad. Sci. U.S.A.">
        <title>Insights into evolution of multicellular fungi from the assembled chromosomes of the mushroom Coprinopsis cinerea (Coprinus cinereus).</title>
        <authorList>
            <person name="Stajich J.E."/>
            <person name="Wilke S.K."/>
            <person name="Ahren D."/>
            <person name="Au C.H."/>
            <person name="Birren B.W."/>
            <person name="Borodovsky M."/>
            <person name="Burns C."/>
            <person name="Canback B."/>
            <person name="Casselton L.A."/>
            <person name="Cheng C.K."/>
            <person name="Deng J."/>
            <person name="Dietrich F.S."/>
            <person name="Fargo D.C."/>
            <person name="Farman M.L."/>
            <person name="Gathman A.C."/>
            <person name="Goldberg J."/>
            <person name="Guigo R."/>
            <person name="Hoegger P.J."/>
            <person name="Hooker J.B."/>
            <person name="Huggins A."/>
            <person name="James T.Y."/>
            <person name="Kamada T."/>
            <person name="Kilaru S."/>
            <person name="Kodira C."/>
            <person name="Kues U."/>
            <person name="Kupfer D."/>
            <person name="Kwan H.S."/>
            <person name="Lomsadze A."/>
            <person name="Li W."/>
            <person name="Lilly W.W."/>
            <person name="Ma L.J."/>
            <person name="Mackey A.J."/>
            <person name="Manning G."/>
            <person name="Martin F."/>
            <person name="Muraguchi H."/>
            <person name="Natvig D.O."/>
            <person name="Palmerini H."/>
            <person name="Ramesh M.A."/>
            <person name="Rehmeyer C.J."/>
            <person name="Roe B.A."/>
            <person name="Shenoy N."/>
            <person name="Stanke M."/>
            <person name="Ter-Hovhannisyan V."/>
            <person name="Tunlid A."/>
            <person name="Velagapudi R."/>
            <person name="Vision T.J."/>
            <person name="Zeng Q."/>
            <person name="Zolan M.E."/>
            <person name="Pukkila P.J."/>
        </authorList>
    </citation>
    <scope>NUCLEOTIDE SEQUENCE [LARGE SCALE GENOMIC DNA]</scope>
    <source>
        <strain evidence="4">Okayama-7 / 130 / ATCC MYA-4618 / FGSC 9003</strain>
    </source>
</reference>
<dbReference type="OMA" id="VVRNNMV"/>
<dbReference type="Proteomes" id="UP000001861">
    <property type="component" value="Unassembled WGS sequence"/>
</dbReference>
<evidence type="ECO:0000313" key="3">
    <source>
        <dbReference type="EMBL" id="EAU93625.1"/>
    </source>
</evidence>
<dbReference type="InterPro" id="IPR011050">
    <property type="entry name" value="Pectin_lyase_fold/virulence"/>
</dbReference>
<dbReference type="RefSeq" id="XP_001828274.1">
    <property type="nucleotide sequence ID" value="XM_001828222.1"/>
</dbReference>
<name>A8N086_COPC7</name>
<keyword evidence="4" id="KW-1185">Reference proteome</keyword>
<dbReference type="InParanoid" id="A8N086"/>
<dbReference type="GeneID" id="6004720"/>
<dbReference type="eggNOG" id="ENOG502RZND">
    <property type="taxonomic scope" value="Eukaryota"/>
</dbReference>
<dbReference type="VEuPathDB" id="FungiDB:CC1G_02855"/>
<dbReference type="InterPro" id="IPR006626">
    <property type="entry name" value="PbH1"/>
</dbReference>
<dbReference type="AlphaFoldDB" id="A8N086"/>
<dbReference type="SMART" id="SM00710">
    <property type="entry name" value="PbH1"/>
    <property type="match status" value="5"/>
</dbReference>
<dbReference type="OrthoDB" id="2587928at2759"/>
<dbReference type="STRING" id="240176.A8N086"/>
<feature type="transmembrane region" description="Helical" evidence="2">
    <location>
        <begin position="459"/>
        <end position="479"/>
    </location>
</feature>
<evidence type="ECO:0000256" key="2">
    <source>
        <dbReference type="SAM" id="Phobius"/>
    </source>
</evidence>
<feature type="compositionally biased region" description="Basic residues" evidence="1">
    <location>
        <begin position="18"/>
        <end position="27"/>
    </location>
</feature>
<sequence length="510" mass="55103">MDSLARFSARSGHLKRELGKRRTKRHPPSPEGNNPLTRRADPDCEPADPANTVTDRLNTLLRNGGPGYTLRLCPNERYMIQAPITFAHPNQEISTLGYPIDDERAVLVVSGPVQNGEGHTVAVDGTCNDCDGVKLRNIQIDGDRGNAPPTKGGGNIEMGGDNSNQLIEYVRTYNPRSWTCLHIAEGPLSCNNVTIQYNDIGPCGVDTFQEWADGISLACRNSLVKENLIFDATDGGIVVFGSPGSVIEDNTIWVANTMLLGGINIVDYNPFEGDYRGTVVRRNNIIGGFANDGQEPGDTHGFNNETAIIKIGIGIGPRTWFGDRYGESRNNGGMVTSNTFSGAFSYAIAITSANNFTVLDNKLVGNTAFIGARGPNCSDSDHVPEPAPFIVDWATVGTDMNKGSGKVQDDFVGISDGDSLTCVLPPNGGDFWPFGTNPGNTAEEAFSDKNKDDEGGSPVGIVVGVVIGIIALGVILFFARKWYMRKMEEKRCFEASRQMAQKRAYTQQLP</sequence>
<evidence type="ECO:0000256" key="1">
    <source>
        <dbReference type="SAM" id="MobiDB-lite"/>
    </source>
</evidence>
<organism evidence="3 4">
    <name type="scientific">Coprinopsis cinerea (strain Okayama-7 / 130 / ATCC MYA-4618 / FGSC 9003)</name>
    <name type="common">Inky cap fungus</name>
    <name type="synonym">Hormographiella aspergillata</name>
    <dbReference type="NCBI Taxonomy" id="240176"/>
    <lineage>
        <taxon>Eukaryota</taxon>
        <taxon>Fungi</taxon>
        <taxon>Dikarya</taxon>
        <taxon>Basidiomycota</taxon>
        <taxon>Agaricomycotina</taxon>
        <taxon>Agaricomycetes</taxon>
        <taxon>Agaricomycetidae</taxon>
        <taxon>Agaricales</taxon>
        <taxon>Agaricineae</taxon>
        <taxon>Psathyrellaceae</taxon>
        <taxon>Coprinopsis</taxon>
    </lineage>
</organism>
<dbReference type="KEGG" id="cci:CC1G_02855"/>
<dbReference type="SUPFAM" id="SSF51126">
    <property type="entry name" value="Pectin lyase-like"/>
    <property type="match status" value="1"/>
</dbReference>
<gene>
    <name evidence="3" type="ORF">CC1G_02855</name>
</gene>
<evidence type="ECO:0000313" key="4">
    <source>
        <dbReference type="Proteomes" id="UP000001861"/>
    </source>
</evidence>
<proteinExistence type="predicted"/>
<keyword evidence="2" id="KW-0472">Membrane</keyword>
<dbReference type="InterPro" id="IPR012334">
    <property type="entry name" value="Pectin_lyas_fold"/>
</dbReference>
<feature type="region of interest" description="Disordered" evidence="1">
    <location>
        <begin position="1"/>
        <end position="52"/>
    </location>
</feature>
<keyword evidence="2" id="KW-1133">Transmembrane helix</keyword>
<protein>
    <submittedName>
        <fullName evidence="3">Uncharacterized protein</fullName>
    </submittedName>
</protein>
<dbReference type="EMBL" id="AACS02000001">
    <property type="protein sequence ID" value="EAU93625.1"/>
    <property type="molecule type" value="Genomic_DNA"/>
</dbReference>
<accession>A8N086</accession>
<dbReference type="Gene3D" id="2.160.20.10">
    <property type="entry name" value="Single-stranded right-handed beta-helix, Pectin lyase-like"/>
    <property type="match status" value="1"/>
</dbReference>